<dbReference type="GO" id="GO:0000160">
    <property type="term" value="P:phosphorelay signal transduction system"/>
    <property type="evidence" value="ECO:0007669"/>
    <property type="project" value="InterPro"/>
</dbReference>
<dbReference type="PROSITE" id="PS50110">
    <property type="entry name" value="RESPONSE_REGULATORY"/>
    <property type="match status" value="1"/>
</dbReference>
<accession>A0A8J3A1K0</accession>
<dbReference type="Proteomes" id="UP000621856">
    <property type="component" value="Unassembled WGS sequence"/>
</dbReference>
<evidence type="ECO:0000256" key="2">
    <source>
        <dbReference type="PROSITE-ProRule" id="PRU00169"/>
    </source>
</evidence>
<dbReference type="RefSeq" id="WP_155138826.1">
    <property type="nucleotide sequence ID" value="NZ_BMGZ01000001.1"/>
</dbReference>
<dbReference type="SMART" id="SM00448">
    <property type="entry name" value="REC"/>
    <property type="match status" value="1"/>
</dbReference>
<sequence length="119" mass="13114">MRHLEGKKILLVEDEYLIAMMAEDMLRTLGAEVIGPEATVDAALKLLEDAEIDCAVLDVNLKHGTSDAVADRLREDAIPYIFATGHGHRDIDAIILSKPYTEANLGRTITEALSRSRLK</sequence>
<comment type="caution">
    <text evidence="4">The sequence shown here is derived from an EMBL/GenBank/DDBJ whole genome shotgun (WGS) entry which is preliminary data.</text>
</comment>
<keyword evidence="1 2" id="KW-0597">Phosphoprotein</keyword>
<dbReference type="PANTHER" id="PTHR44591:SF3">
    <property type="entry name" value="RESPONSE REGULATORY DOMAIN-CONTAINING PROTEIN"/>
    <property type="match status" value="1"/>
</dbReference>
<feature type="modified residue" description="4-aspartylphosphate" evidence="2">
    <location>
        <position position="58"/>
    </location>
</feature>
<dbReference type="AlphaFoldDB" id="A0A8J3A1K0"/>
<reference evidence="4" key="2">
    <citation type="submission" date="2020-09" db="EMBL/GenBank/DDBJ databases">
        <authorList>
            <person name="Sun Q."/>
            <person name="Zhou Y."/>
        </authorList>
    </citation>
    <scope>NUCLEOTIDE SEQUENCE</scope>
    <source>
        <strain evidence="4">CGMCC 1.14984</strain>
    </source>
</reference>
<reference evidence="4" key="1">
    <citation type="journal article" date="2014" name="Int. J. Syst. Evol. Microbiol.">
        <title>Complete genome sequence of Corynebacterium casei LMG S-19264T (=DSM 44701T), isolated from a smear-ripened cheese.</title>
        <authorList>
            <consortium name="US DOE Joint Genome Institute (JGI-PGF)"/>
            <person name="Walter F."/>
            <person name="Albersmeier A."/>
            <person name="Kalinowski J."/>
            <person name="Ruckert C."/>
        </authorList>
    </citation>
    <scope>NUCLEOTIDE SEQUENCE</scope>
    <source>
        <strain evidence="4">CGMCC 1.14984</strain>
    </source>
</reference>
<dbReference type="SUPFAM" id="SSF52172">
    <property type="entry name" value="CheY-like"/>
    <property type="match status" value="1"/>
</dbReference>
<organism evidence="4 5">
    <name type="scientific">Aquisalinus luteolus</name>
    <dbReference type="NCBI Taxonomy" id="1566827"/>
    <lineage>
        <taxon>Bacteria</taxon>
        <taxon>Pseudomonadati</taxon>
        <taxon>Pseudomonadota</taxon>
        <taxon>Alphaproteobacteria</taxon>
        <taxon>Parvularculales</taxon>
        <taxon>Parvularculaceae</taxon>
        <taxon>Aquisalinus</taxon>
    </lineage>
</organism>
<evidence type="ECO:0000256" key="1">
    <source>
        <dbReference type="ARBA" id="ARBA00022553"/>
    </source>
</evidence>
<dbReference type="InterPro" id="IPR050595">
    <property type="entry name" value="Bact_response_regulator"/>
</dbReference>
<dbReference type="InterPro" id="IPR001789">
    <property type="entry name" value="Sig_transdc_resp-reg_receiver"/>
</dbReference>
<evidence type="ECO:0000259" key="3">
    <source>
        <dbReference type="PROSITE" id="PS50110"/>
    </source>
</evidence>
<protein>
    <recommendedName>
        <fullName evidence="3">Response regulatory domain-containing protein</fullName>
    </recommendedName>
</protein>
<dbReference type="PANTHER" id="PTHR44591">
    <property type="entry name" value="STRESS RESPONSE REGULATOR PROTEIN 1"/>
    <property type="match status" value="1"/>
</dbReference>
<dbReference type="Gene3D" id="3.40.50.2300">
    <property type="match status" value="1"/>
</dbReference>
<dbReference type="EMBL" id="BMGZ01000001">
    <property type="protein sequence ID" value="GGH96161.1"/>
    <property type="molecule type" value="Genomic_DNA"/>
</dbReference>
<feature type="domain" description="Response regulatory" evidence="3">
    <location>
        <begin position="8"/>
        <end position="113"/>
    </location>
</feature>
<proteinExistence type="predicted"/>
<evidence type="ECO:0000313" key="4">
    <source>
        <dbReference type="EMBL" id="GGH96161.1"/>
    </source>
</evidence>
<dbReference type="Pfam" id="PF00072">
    <property type="entry name" value="Response_reg"/>
    <property type="match status" value="1"/>
</dbReference>
<dbReference type="InterPro" id="IPR011006">
    <property type="entry name" value="CheY-like_superfamily"/>
</dbReference>
<gene>
    <name evidence="4" type="ORF">GCM10011355_14410</name>
</gene>
<evidence type="ECO:0000313" key="5">
    <source>
        <dbReference type="Proteomes" id="UP000621856"/>
    </source>
</evidence>
<name>A0A8J3A1K0_9PROT</name>